<dbReference type="Gene3D" id="3.30.1360.120">
    <property type="entry name" value="Probable tRNA modification gtpase trme, domain 1"/>
    <property type="match status" value="1"/>
</dbReference>
<proteinExistence type="inferred from homology"/>
<gene>
    <name evidence="8" type="ORF">E0L32_011559</name>
</gene>
<dbReference type="AlphaFoldDB" id="A0A507BMS7"/>
<keyword evidence="9" id="KW-1185">Reference proteome</keyword>
<dbReference type="InterPro" id="IPR027266">
    <property type="entry name" value="TrmE/GcvT-like"/>
</dbReference>
<evidence type="ECO:0000256" key="1">
    <source>
        <dbReference type="ARBA" id="ARBA00004305"/>
    </source>
</evidence>
<keyword evidence="2" id="KW-0809">Transit peptide</keyword>
<evidence type="ECO:0000313" key="9">
    <source>
        <dbReference type="Proteomes" id="UP000319257"/>
    </source>
</evidence>
<evidence type="ECO:0000256" key="2">
    <source>
        <dbReference type="ARBA" id="ARBA00022946"/>
    </source>
</evidence>
<dbReference type="NCBIfam" id="TIGR03317">
    <property type="entry name" value="ygfZ_signature"/>
    <property type="match status" value="1"/>
</dbReference>
<dbReference type="GO" id="GO:0005759">
    <property type="term" value="C:mitochondrial matrix"/>
    <property type="evidence" value="ECO:0007669"/>
    <property type="project" value="UniProtKB-SubCell"/>
</dbReference>
<dbReference type="GO" id="GO:0016226">
    <property type="term" value="P:iron-sulfur cluster assembly"/>
    <property type="evidence" value="ECO:0007669"/>
    <property type="project" value="TreeGrafter"/>
</dbReference>
<dbReference type="GeneID" id="41979006"/>
<feature type="domain" description="CAF17 C-terminal" evidence="7">
    <location>
        <begin position="350"/>
        <end position="433"/>
    </location>
</feature>
<dbReference type="InterPro" id="IPR017703">
    <property type="entry name" value="YgfZ/GCV_T_CS"/>
</dbReference>
<protein>
    <recommendedName>
        <fullName evidence="5">Iron-sulfur cluster assembly factor IBA57 homolog, mitochondrial</fullName>
    </recommendedName>
</protein>
<dbReference type="OrthoDB" id="191995at2759"/>
<comment type="caution">
    <text evidence="8">The sequence shown here is derived from an EMBL/GenBank/DDBJ whole genome shotgun (WGS) entry which is preliminary data.</text>
</comment>
<evidence type="ECO:0000313" key="8">
    <source>
        <dbReference type="EMBL" id="TPX18521.1"/>
    </source>
</evidence>
<evidence type="ECO:0000256" key="3">
    <source>
        <dbReference type="ARBA" id="ARBA00023128"/>
    </source>
</evidence>
<comment type="subcellular location">
    <subcellularLocation>
        <location evidence="1">Mitochondrion matrix</location>
    </subcellularLocation>
</comment>
<dbReference type="Proteomes" id="UP000319257">
    <property type="component" value="Unassembled WGS sequence"/>
</dbReference>
<dbReference type="FunCoup" id="A0A507BMS7">
    <property type="interactions" value="277"/>
</dbReference>
<dbReference type="InterPro" id="IPR045179">
    <property type="entry name" value="YgfZ/GcvT"/>
</dbReference>
<comment type="similarity">
    <text evidence="4">Belongs to the GcvT family. CAF17/IBA57 subfamily.</text>
</comment>
<dbReference type="RefSeq" id="XP_031000232.1">
    <property type="nucleotide sequence ID" value="XM_031134301.1"/>
</dbReference>
<evidence type="ECO:0000256" key="5">
    <source>
        <dbReference type="ARBA" id="ARBA00093637"/>
    </source>
</evidence>
<accession>A0A507BMS7</accession>
<sequence>MQPARLAVGRRALAAAGPSYVCQSCRAARSGGISTRRPYSSASHPPAPAAGAAYPPASGVAALPSRRLISVSGPDAASYLQGVVTRSTTDQRGHPVDLGSGVYGAFLNPQGRVLHDVFIYPDTLLHRDAAGGGSSYLIEVDADQVDLLQRNIRRYKLRAKFAVRAVAPDEVAVWHAWDDGAASSGTSSAAAALLSHAHLGPDELRHPDARAPGLGQRVLTARAARPRLDLPDAGEQAYAVRRYLRGVAEGQDELPRESALPHESNMDVMGGVDWHKGCYVGQELTIRTRHRGVVRKRVLPCAIYDEHAAAPAALAYHHPLSSSSPTAGSGTAADNGNDQGAAAAAAVAAEEVPCGTSIGRVGKKGRSAGKWLKGVGNVGLALCRLEVMTDVELPGETAASGAYDPSGEFVMHMGGEDQESRSVRIKAFVPDWLRSGLQAQAIR</sequence>
<feature type="compositionally biased region" description="Low complexity" evidence="6">
    <location>
        <begin position="38"/>
        <end position="54"/>
    </location>
</feature>
<evidence type="ECO:0000256" key="6">
    <source>
        <dbReference type="SAM" id="MobiDB-lite"/>
    </source>
</evidence>
<dbReference type="Pfam" id="PF25455">
    <property type="entry name" value="Beta-barrel_CAF17_C"/>
    <property type="match status" value="1"/>
</dbReference>
<dbReference type="PANTHER" id="PTHR22602:SF0">
    <property type="entry name" value="TRANSFERASE CAF17, MITOCHONDRIAL-RELATED"/>
    <property type="match status" value="1"/>
</dbReference>
<reference evidence="8 9" key="1">
    <citation type="submission" date="2019-06" db="EMBL/GenBank/DDBJ databases">
        <title>Draft genome sequence of the filamentous fungus Phialemoniopsis curvata isolated from diesel fuel.</title>
        <authorList>
            <person name="Varaljay V.A."/>
            <person name="Lyon W.J."/>
            <person name="Crouch A.L."/>
            <person name="Drake C.E."/>
            <person name="Hollomon J.M."/>
            <person name="Nadeau L.J."/>
            <person name="Nunn H.S."/>
            <person name="Stevenson B.S."/>
            <person name="Bojanowski C.L."/>
            <person name="Crookes-Goodson W.J."/>
        </authorList>
    </citation>
    <scope>NUCLEOTIDE SEQUENCE [LARGE SCALE GENOMIC DNA]</scope>
    <source>
        <strain evidence="8 9">D216</strain>
    </source>
</reference>
<dbReference type="STRING" id="1093900.A0A507BMS7"/>
<dbReference type="InParanoid" id="A0A507BMS7"/>
<organism evidence="8 9">
    <name type="scientific">Thyridium curvatum</name>
    <dbReference type="NCBI Taxonomy" id="1093900"/>
    <lineage>
        <taxon>Eukaryota</taxon>
        <taxon>Fungi</taxon>
        <taxon>Dikarya</taxon>
        <taxon>Ascomycota</taxon>
        <taxon>Pezizomycotina</taxon>
        <taxon>Sordariomycetes</taxon>
        <taxon>Sordariomycetidae</taxon>
        <taxon>Thyridiales</taxon>
        <taxon>Thyridiaceae</taxon>
        <taxon>Thyridium</taxon>
    </lineage>
</organism>
<dbReference type="PANTHER" id="PTHR22602">
    <property type="entry name" value="TRANSFERASE CAF17, MITOCHONDRIAL-RELATED"/>
    <property type="match status" value="1"/>
</dbReference>
<feature type="region of interest" description="Disordered" evidence="6">
    <location>
        <begin position="33"/>
        <end position="54"/>
    </location>
</feature>
<name>A0A507BMS7_9PEZI</name>
<evidence type="ECO:0000259" key="7">
    <source>
        <dbReference type="Pfam" id="PF25455"/>
    </source>
</evidence>
<dbReference type="InterPro" id="IPR057460">
    <property type="entry name" value="CAF17_C"/>
</dbReference>
<evidence type="ECO:0000256" key="4">
    <source>
        <dbReference type="ARBA" id="ARBA00093447"/>
    </source>
</evidence>
<dbReference type="EMBL" id="SKBQ01000110">
    <property type="protein sequence ID" value="TPX18521.1"/>
    <property type="molecule type" value="Genomic_DNA"/>
</dbReference>
<dbReference type="SUPFAM" id="SSF103025">
    <property type="entry name" value="Folate-binding domain"/>
    <property type="match status" value="1"/>
</dbReference>
<keyword evidence="3" id="KW-0496">Mitochondrion</keyword>